<dbReference type="InterPro" id="IPR003760">
    <property type="entry name" value="PnrA-like"/>
</dbReference>
<comment type="subcellular location">
    <subcellularLocation>
        <location evidence="1">Secreted</location>
    </subcellularLocation>
</comment>
<dbReference type="GO" id="GO:0005576">
    <property type="term" value="C:extracellular region"/>
    <property type="evidence" value="ECO:0007669"/>
    <property type="project" value="UniProtKB-SubCell"/>
</dbReference>
<dbReference type="RefSeq" id="WP_212537211.1">
    <property type="nucleotide sequence ID" value="NZ_JAGTUU010000005.1"/>
</dbReference>
<keyword evidence="7" id="KW-1185">Reference proteome</keyword>
<organism evidence="6 7">
    <name type="scientific">Thetidibacter halocola</name>
    <dbReference type="NCBI Taxonomy" id="2827239"/>
    <lineage>
        <taxon>Bacteria</taxon>
        <taxon>Pseudomonadati</taxon>
        <taxon>Pseudomonadota</taxon>
        <taxon>Alphaproteobacteria</taxon>
        <taxon>Rhodobacterales</taxon>
        <taxon>Roseobacteraceae</taxon>
        <taxon>Thetidibacter</taxon>
    </lineage>
</organism>
<gene>
    <name evidence="6" type="ORF">KB874_14285</name>
</gene>
<feature type="compositionally biased region" description="Low complexity" evidence="4">
    <location>
        <begin position="314"/>
        <end position="336"/>
    </location>
</feature>
<evidence type="ECO:0000256" key="3">
    <source>
        <dbReference type="ARBA" id="ARBA00022729"/>
    </source>
</evidence>
<dbReference type="SUPFAM" id="SSF53822">
    <property type="entry name" value="Periplasmic binding protein-like I"/>
    <property type="match status" value="1"/>
</dbReference>
<sequence length="627" mass="63891">MSIAALIFNLGGKFDKSYNEAAFLGAEAWVSETGGSYDSLEIVTEAQREFAVRRFAERDNSPIITVGIGFDDAVADVAPFFPDTSFVVIGAEVSAPNVTSILFDLAGAAEAAGYLAALASDTGRIGFVGGMATPEQIAAAEAYRSGAIAADPSVIVDIVMTGNTPAAWNDPVRGAELASAMVASGVDVLVSPSGGTSLGVLQYASDNGVRVIGMDMFDPGAFSDVMITSFFPRIDAAVFDILASGRPAPGTVVLDFESDGIGYLEDIDNGLFPTDLREAMEAFVTVDNPVSATEGADDLHGSPGSDMLSGLGGNDTITGNDGNDTLNGDADNDSILGGSGDDRLLGGRGNDEAYGNRGADTLVGGVGDDRLDGGIDNDSVMGEAGNDTIFGGPGFDTLRGGTGDDRVIGGDGRDLVYLGGGNDLFVDNTQGGANGRDTVFANAGHDTVSGGAGDDVFHGQGGNDKLIGRLGNDRLYGGNQNDTLFGGAGNDTVVGGNGRDRAYLGDGDDLWVDNEQVQFGDDFVVGGKGNDLIRMGGGNDTATGGAGTDTFVFASGINADTVTDFEVGIDALQVSSALWTGAVDQVYLDSISDTTSGSLVLDFGSGQSVTFTNLASNAGLLDDIVLF</sequence>
<name>A0A8J7WGH2_9RHOB</name>
<proteinExistence type="predicted"/>
<evidence type="ECO:0000256" key="4">
    <source>
        <dbReference type="SAM" id="MobiDB-lite"/>
    </source>
</evidence>
<dbReference type="PANTHER" id="PTHR38340">
    <property type="entry name" value="S-LAYER PROTEIN"/>
    <property type="match status" value="1"/>
</dbReference>
<dbReference type="Pfam" id="PF02608">
    <property type="entry name" value="Bmp"/>
    <property type="match status" value="1"/>
</dbReference>
<evidence type="ECO:0000313" key="7">
    <source>
        <dbReference type="Proteomes" id="UP000681356"/>
    </source>
</evidence>
<dbReference type="PRINTS" id="PR00313">
    <property type="entry name" value="CABNDNGRPT"/>
</dbReference>
<dbReference type="InterPro" id="IPR001343">
    <property type="entry name" value="Hemolysn_Ca-bd"/>
</dbReference>
<dbReference type="GO" id="GO:0005886">
    <property type="term" value="C:plasma membrane"/>
    <property type="evidence" value="ECO:0007669"/>
    <property type="project" value="InterPro"/>
</dbReference>
<dbReference type="AlphaFoldDB" id="A0A8J7WGH2"/>
<dbReference type="InterPro" id="IPR011049">
    <property type="entry name" value="Serralysin-like_metalloprot_C"/>
</dbReference>
<dbReference type="GO" id="GO:0005509">
    <property type="term" value="F:calcium ion binding"/>
    <property type="evidence" value="ECO:0007669"/>
    <property type="project" value="InterPro"/>
</dbReference>
<dbReference type="SUPFAM" id="SSF51120">
    <property type="entry name" value="beta-Roll"/>
    <property type="match status" value="2"/>
</dbReference>
<feature type="compositionally biased region" description="Basic and acidic residues" evidence="4">
    <location>
        <begin position="340"/>
        <end position="351"/>
    </location>
</feature>
<dbReference type="InterPro" id="IPR050557">
    <property type="entry name" value="RTX_toxin/Mannuronan_C5-epim"/>
</dbReference>
<dbReference type="CDD" id="cd06354">
    <property type="entry name" value="PBP1_PrnA-like"/>
    <property type="match status" value="1"/>
</dbReference>
<feature type="region of interest" description="Disordered" evidence="4">
    <location>
        <begin position="294"/>
        <end position="352"/>
    </location>
</feature>
<dbReference type="PROSITE" id="PS00330">
    <property type="entry name" value="HEMOLYSIN_CALCIUM"/>
    <property type="match status" value="2"/>
</dbReference>
<dbReference type="InterPro" id="IPR018511">
    <property type="entry name" value="Hemolysin-typ_Ca-bd_CS"/>
</dbReference>
<dbReference type="Proteomes" id="UP000681356">
    <property type="component" value="Unassembled WGS sequence"/>
</dbReference>
<evidence type="ECO:0000259" key="5">
    <source>
        <dbReference type="Pfam" id="PF02608"/>
    </source>
</evidence>
<dbReference type="Pfam" id="PF00353">
    <property type="entry name" value="HemolysinCabind"/>
    <property type="match status" value="5"/>
</dbReference>
<feature type="domain" description="ABC transporter substrate-binding protein PnrA-like" evidence="5">
    <location>
        <begin position="14"/>
        <end position="216"/>
    </location>
</feature>
<dbReference type="Gene3D" id="2.150.10.10">
    <property type="entry name" value="Serralysin-like metalloprotease, C-terminal"/>
    <property type="match status" value="4"/>
</dbReference>
<dbReference type="PANTHER" id="PTHR38340:SF1">
    <property type="entry name" value="S-LAYER PROTEIN"/>
    <property type="match status" value="1"/>
</dbReference>
<dbReference type="Gene3D" id="3.40.50.2300">
    <property type="match status" value="2"/>
</dbReference>
<reference evidence="6" key="1">
    <citation type="submission" date="2021-04" db="EMBL/GenBank/DDBJ databases">
        <authorList>
            <person name="Yoon J."/>
        </authorList>
    </citation>
    <scope>NUCLEOTIDE SEQUENCE</scope>
    <source>
        <strain evidence="6">KMU-90</strain>
    </source>
</reference>
<dbReference type="InterPro" id="IPR028082">
    <property type="entry name" value="Peripla_BP_I"/>
</dbReference>
<evidence type="ECO:0000256" key="1">
    <source>
        <dbReference type="ARBA" id="ARBA00004613"/>
    </source>
</evidence>
<evidence type="ECO:0000256" key="2">
    <source>
        <dbReference type="ARBA" id="ARBA00022525"/>
    </source>
</evidence>
<comment type="caution">
    <text evidence="6">The sequence shown here is derived from an EMBL/GenBank/DDBJ whole genome shotgun (WGS) entry which is preliminary data.</text>
</comment>
<protein>
    <submittedName>
        <fullName evidence="6">BMP family ABC transporter substrate-binding protein</fullName>
    </submittedName>
</protein>
<keyword evidence="3" id="KW-0732">Signal</keyword>
<keyword evidence="2" id="KW-0964">Secreted</keyword>
<accession>A0A8J7WGH2</accession>
<dbReference type="EMBL" id="JAGTUU010000005">
    <property type="protein sequence ID" value="MBS0125256.1"/>
    <property type="molecule type" value="Genomic_DNA"/>
</dbReference>
<evidence type="ECO:0000313" key="6">
    <source>
        <dbReference type="EMBL" id="MBS0125256.1"/>
    </source>
</evidence>